<dbReference type="AlphaFoldDB" id="A0A1I7TUT2"/>
<evidence type="ECO:0000313" key="2">
    <source>
        <dbReference type="WBParaSite" id="Csp11.Scaffold629.g11998.t1"/>
    </source>
</evidence>
<keyword evidence="1" id="KW-1185">Reference proteome</keyword>
<organism evidence="1 2">
    <name type="scientific">Caenorhabditis tropicalis</name>
    <dbReference type="NCBI Taxonomy" id="1561998"/>
    <lineage>
        <taxon>Eukaryota</taxon>
        <taxon>Metazoa</taxon>
        <taxon>Ecdysozoa</taxon>
        <taxon>Nematoda</taxon>
        <taxon>Chromadorea</taxon>
        <taxon>Rhabditida</taxon>
        <taxon>Rhabditina</taxon>
        <taxon>Rhabditomorpha</taxon>
        <taxon>Rhabditoidea</taxon>
        <taxon>Rhabditidae</taxon>
        <taxon>Peloderinae</taxon>
        <taxon>Caenorhabditis</taxon>
    </lineage>
</organism>
<protein>
    <submittedName>
        <fullName evidence="2">KOW domain-containing protein</fullName>
    </submittedName>
</protein>
<reference evidence="2" key="1">
    <citation type="submission" date="2016-11" db="UniProtKB">
        <authorList>
            <consortium name="WormBaseParasite"/>
        </authorList>
    </citation>
    <scope>IDENTIFICATION</scope>
</reference>
<sequence length="97" mass="10595">MDLKTSGRLVGQGRKIRQPAEGVIITAIEGFAEGSRVTVLKTENPLEWPIKRNRRIRNVPSVYIQLNDAKVTSPIRLASPPPSPSLVTIASTLTSPH</sequence>
<name>A0A1I7TUT2_9PELO</name>
<dbReference type="WBParaSite" id="Csp11.Scaffold629.g11998.t1">
    <property type="protein sequence ID" value="Csp11.Scaffold629.g11998.t1"/>
    <property type="gene ID" value="Csp11.Scaffold629.g11998"/>
</dbReference>
<dbReference type="Proteomes" id="UP000095282">
    <property type="component" value="Unplaced"/>
</dbReference>
<proteinExistence type="predicted"/>
<accession>A0A1I7TUT2</accession>
<evidence type="ECO:0000313" key="1">
    <source>
        <dbReference type="Proteomes" id="UP000095282"/>
    </source>
</evidence>